<dbReference type="Pfam" id="PF01841">
    <property type="entry name" value="Transglut_core"/>
    <property type="match status" value="1"/>
</dbReference>
<dbReference type="Pfam" id="PF00868">
    <property type="entry name" value="Transglut_N"/>
    <property type="match status" value="1"/>
</dbReference>
<dbReference type="Gene3D" id="2.60.40.10">
    <property type="entry name" value="Immunoglobulins"/>
    <property type="match status" value="1"/>
</dbReference>
<evidence type="ECO:0000256" key="1">
    <source>
        <dbReference type="ARBA" id="ARBA00005968"/>
    </source>
</evidence>
<gene>
    <name evidence="3" type="ORF">ANN_15339</name>
</gene>
<dbReference type="Proteomes" id="UP001148838">
    <property type="component" value="Unassembled WGS sequence"/>
</dbReference>
<evidence type="ECO:0000313" key="3">
    <source>
        <dbReference type="EMBL" id="KAJ4433082.1"/>
    </source>
</evidence>
<dbReference type="InterPro" id="IPR050779">
    <property type="entry name" value="Transglutaminase"/>
</dbReference>
<accession>A0ABQ8SH76</accession>
<protein>
    <recommendedName>
        <fullName evidence="2">Transglutaminase-like domain-containing protein</fullName>
    </recommendedName>
</protein>
<dbReference type="PANTHER" id="PTHR11590:SF40">
    <property type="entry name" value="HEMOCYTE PROTEIN-GLUTAMINE GAMMA-GLUTAMYLTRANSFERASE-LIKE PROTEIN"/>
    <property type="match status" value="1"/>
</dbReference>
<evidence type="ECO:0000259" key="2">
    <source>
        <dbReference type="SMART" id="SM00460"/>
    </source>
</evidence>
<organism evidence="3 4">
    <name type="scientific">Periplaneta americana</name>
    <name type="common">American cockroach</name>
    <name type="synonym">Blatta americana</name>
    <dbReference type="NCBI Taxonomy" id="6978"/>
    <lineage>
        <taxon>Eukaryota</taxon>
        <taxon>Metazoa</taxon>
        <taxon>Ecdysozoa</taxon>
        <taxon>Arthropoda</taxon>
        <taxon>Hexapoda</taxon>
        <taxon>Insecta</taxon>
        <taxon>Pterygota</taxon>
        <taxon>Neoptera</taxon>
        <taxon>Polyneoptera</taxon>
        <taxon>Dictyoptera</taxon>
        <taxon>Blattodea</taxon>
        <taxon>Blattoidea</taxon>
        <taxon>Blattidae</taxon>
        <taxon>Blattinae</taxon>
        <taxon>Periplaneta</taxon>
    </lineage>
</organism>
<dbReference type="PROSITE" id="PS00547">
    <property type="entry name" value="TRANSGLUTAMINASES"/>
    <property type="match status" value="1"/>
</dbReference>
<keyword evidence="4" id="KW-1185">Reference proteome</keyword>
<dbReference type="InterPro" id="IPR014756">
    <property type="entry name" value="Ig_E-set"/>
</dbReference>
<dbReference type="SMART" id="SM00460">
    <property type="entry name" value="TGc"/>
    <property type="match status" value="1"/>
</dbReference>
<dbReference type="InterPro" id="IPR013783">
    <property type="entry name" value="Ig-like_fold"/>
</dbReference>
<dbReference type="PIRSF" id="PIRSF000459">
    <property type="entry name" value="TGM_EBP42"/>
    <property type="match status" value="1"/>
</dbReference>
<dbReference type="PANTHER" id="PTHR11590">
    <property type="entry name" value="PROTEIN-GLUTAMINE GAMMA-GLUTAMYLTRANSFERASE"/>
    <property type="match status" value="1"/>
</dbReference>
<comment type="similarity">
    <text evidence="1">Belongs to the transglutaminase superfamily. Transglutaminase family.</text>
</comment>
<feature type="domain" description="Transglutaminase-like" evidence="2">
    <location>
        <begin position="336"/>
        <end position="434"/>
    </location>
</feature>
<dbReference type="InterPro" id="IPR023608">
    <property type="entry name" value="Transglutaminase_animal"/>
</dbReference>
<comment type="caution">
    <text evidence="3">The sequence shown here is derived from an EMBL/GenBank/DDBJ whole genome shotgun (WGS) entry which is preliminary data.</text>
</comment>
<dbReference type="SUPFAM" id="SSF81296">
    <property type="entry name" value="E set domains"/>
    <property type="match status" value="1"/>
</dbReference>
<dbReference type="SUPFAM" id="SSF54001">
    <property type="entry name" value="Cysteine proteinases"/>
    <property type="match status" value="1"/>
</dbReference>
<proteinExistence type="inferred from homology"/>
<name>A0ABQ8SH76_PERAM</name>
<dbReference type="InterPro" id="IPR036985">
    <property type="entry name" value="Transglutaminase-like_sf"/>
</dbReference>
<dbReference type="InterPro" id="IPR002931">
    <property type="entry name" value="Transglutaminase-like"/>
</dbReference>
<sequence length="556" mass="62392">MAGLCEGGNELAGSLKAISGYCQKISKELVRVIKKAIIRVKVGEAVIAIMSNDEKLVVKSVHLYPLENGKLHHTDKFEMLHQETPRAILRRAQPFHLVVNFSGRGYDPEKDSVQLIFSYGLRPNVIKGTKGVSTVTEKKTEDENAWYARLVGKDESSMNVEVRSPPDTPVGLWKFQIETRPKDDPSAKPKSFTYDDKIYILFNPWAKTMKGEVLNISAGDQVYMSDERLLDEYVLSDVGKIWVGPYNSSRGREWVYGQFDDAVLPAIDLMLSRTNVAPVNRGNPIYVTRAISKIVNSNDSDMGVLTGRWDGKYEDGTPPAAWTGSVPILEEYLETQNEVKYGQCWVFAGVVTTVCRALGIPCRPVSNLVSAHDANASLTIDRYYDTEMELLDFDPTNPEGEDSIWNYHVWNDVWMARPDLPKGYGGWQAIDATPQETSDAAQLERNEFLNILSYFFVFAQCRSDAFNGQGSIPGLVVMEFLVDKANVIKRVYQCGPASVEAVKCGVIGFNYDVSFLLSTVNADLVRWKEDTTDPNNYAKIDSNKYQTIEAGYEQYY</sequence>
<dbReference type="InterPro" id="IPR038765">
    <property type="entry name" value="Papain-like_cys_pep_sf"/>
</dbReference>
<dbReference type="InterPro" id="IPR001102">
    <property type="entry name" value="Transglutaminase_N"/>
</dbReference>
<dbReference type="Gene3D" id="3.90.260.10">
    <property type="entry name" value="Transglutaminase-like"/>
    <property type="match status" value="1"/>
</dbReference>
<dbReference type="EMBL" id="JAJSOF020000027">
    <property type="protein sequence ID" value="KAJ4433082.1"/>
    <property type="molecule type" value="Genomic_DNA"/>
</dbReference>
<dbReference type="InterPro" id="IPR013808">
    <property type="entry name" value="Transglutaminase_AS"/>
</dbReference>
<reference evidence="3 4" key="1">
    <citation type="journal article" date="2022" name="Allergy">
        <title>Genome assembly and annotation of Periplaneta americana reveal a comprehensive cockroach allergen profile.</title>
        <authorList>
            <person name="Wang L."/>
            <person name="Xiong Q."/>
            <person name="Saelim N."/>
            <person name="Wang L."/>
            <person name="Nong W."/>
            <person name="Wan A.T."/>
            <person name="Shi M."/>
            <person name="Liu X."/>
            <person name="Cao Q."/>
            <person name="Hui J.H.L."/>
            <person name="Sookrung N."/>
            <person name="Leung T.F."/>
            <person name="Tungtrongchitr A."/>
            <person name="Tsui S.K.W."/>
        </authorList>
    </citation>
    <scope>NUCLEOTIDE SEQUENCE [LARGE SCALE GENOMIC DNA]</scope>
    <source>
        <strain evidence="3">PWHHKU_190912</strain>
    </source>
</reference>
<evidence type="ECO:0000313" key="4">
    <source>
        <dbReference type="Proteomes" id="UP001148838"/>
    </source>
</evidence>